<dbReference type="GO" id="GO:0016811">
    <property type="term" value="F:hydrolase activity, acting on carbon-nitrogen (but not peptide) bonds, in linear amides"/>
    <property type="evidence" value="ECO:0007669"/>
    <property type="project" value="TreeGrafter"/>
</dbReference>
<comment type="cofactor">
    <cofactor evidence="1">
        <name>Zn(2+)</name>
        <dbReference type="ChEBI" id="CHEBI:29105"/>
    </cofactor>
</comment>
<dbReference type="AlphaFoldDB" id="A0A6G9GZK6"/>
<dbReference type="PANTHER" id="PTHR35005">
    <property type="entry name" value="3-DEHYDRO-SCYLLO-INOSOSE HYDROLASE"/>
    <property type="match status" value="1"/>
</dbReference>
<feature type="region of interest" description="Disordered" evidence="6">
    <location>
        <begin position="260"/>
        <end position="289"/>
    </location>
</feature>
<organism evidence="7 8">
    <name type="scientific">Streptomyces liangshanensis</name>
    <dbReference type="NCBI Taxonomy" id="2717324"/>
    <lineage>
        <taxon>Bacteria</taxon>
        <taxon>Bacillati</taxon>
        <taxon>Actinomycetota</taxon>
        <taxon>Actinomycetes</taxon>
        <taxon>Kitasatosporales</taxon>
        <taxon>Streptomycetaceae</taxon>
        <taxon>Streptomyces</taxon>
    </lineage>
</organism>
<evidence type="ECO:0000256" key="2">
    <source>
        <dbReference type="ARBA" id="ARBA00022723"/>
    </source>
</evidence>
<feature type="compositionally biased region" description="Pro residues" evidence="6">
    <location>
        <begin position="1"/>
        <end position="10"/>
    </location>
</feature>
<dbReference type="GO" id="GO:0009231">
    <property type="term" value="P:riboflavin biosynthetic process"/>
    <property type="evidence" value="ECO:0007669"/>
    <property type="project" value="TreeGrafter"/>
</dbReference>
<evidence type="ECO:0000256" key="3">
    <source>
        <dbReference type="ARBA" id="ARBA00022801"/>
    </source>
</evidence>
<gene>
    <name evidence="7" type="ORF">HA039_16295</name>
</gene>
<reference evidence="7 8" key="1">
    <citation type="submission" date="2020-03" db="EMBL/GenBank/DDBJ databases">
        <title>A novel species.</title>
        <authorList>
            <person name="Gao J."/>
        </authorList>
    </citation>
    <scope>NUCLEOTIDE SEQUENCE [LARGE SCALE GENOMIC DNA]</scope>
    <source>
        <strain evidence="7 8">QMT-12</strain>
    </source>
</reference>
<dbReference type="Pfam" id="PF02633">
    <property type="entry name" value="Creatininase"/>
    <property type="match status" value="1"/>
</dbReference>
<dbReference type="GO" id="GO:0046872">
    <property type="term" value="F:metal ion binding"/>
    <property type="evidence" value="ECO:0007669"/>
    <property type="project" value="UniProtKB-KW"/>
</dbReference>
<evidence type="ECO:0000256" key="4">
    <source>
        <dbReference type="ARBA" id="ARBA00022833"/>
    </source>
</evidence>
<dbReference type="PANTHER" id="PTHR35005:SF1">
    <property type="entry name" value="2-AMINO-5-FORMYLAMINO-6-RIBOSYLAMINOPYRIMIDIN-4(3H)-ONE 5'-MONOPHOSPHATE DEFORMYLASE"/>
    <property type="match status" value="1"/>
</dbReference>
<keyword evidence="3" id="KW-0378">Hydrolase</keyword>
<dbReference type="KEGG" id="slia:HA039_16295"/>
<dbReference type="SUPFAM" id="SSF102215">
    <property type="entry name" value="Creatininase"/>
    <property type="match status" value="1"/>
</dbReference>
<protein>
    <submittedName>
        <fullName evidence="7">Creatininase family protein</fullName>
    </submittedName>
</protein>
<dbReference type="InterPro" id="IPR024087">
    <property type="entry name" value="Creatininase-like_sf"/>
</dbReference>
<proteinExistence type="inferred from homology"/>
<accession>A0A6G9GZK6</accession>
<evidence type="ECO:0000313" key="8">
    <source>
        <dbReference type="Proteomes" id="UP000501179"/>
    </source>
</evidence>
<dbReference type="Gene3D" id="3.40.50.10310">
    <property type="entry name" value="Creatininase"/>
    <property type="match status" value="1"/>
</dbReference>
<dbReference type="InterPro" id="IPR003785">
    <property type="entry name" value="Creatininase/forma_Hydrolase"/>
</dbReference>
<keyword evidence="2" id="KW-0479">Metal-binding</keyword>
<evidence type="ECO:0000313" key="7">
    <source>
        <dbReference type="EMBL" id="QIQ03675.1"/>
    </source>
</evidence>
<evidence type="ECO:0000256" key="6">
    <source>
        <dbReference type="SAM" id="MobiDB-lite"/>
    </source>
</evidence>
<dbReference type="EMBL" id="CP050177">
    <property type="protein sequence ID" value="QIQ03675.1"/>
    <property type="molecule type" value="Genomic_DNA"/>
</dbReference>
<evidence type="ECO:0000256" key="5">
    <source>
        <dbReference type="ARBA" id="ARBA00024029"/>
    </source>
</evidence>
<comment type="similarity">
    <text evidence="5">Belongs to the creatininase superfamily.</text>
</comment>
<keyword evidence="4" id="KW-0862">Zinc</keyword>
<keyword evidence="8" id="KW-1185">Reference proteome</keyword>
<evidence type="ECO:0000256" key="1">
    <source>
        <dbReference type="ARBA" id="ARBA00001947"/>
    </source>
</evidence>
<name>A0A6G9GZK6_9ACTN</name>
<sequence length="289" mass="29274">MSGPAVPPPASGLLPGDTTEDVGERRPRVAVLPIGSFEQHGAYLPLVTDTVVACAVASEIAAVHPVLHLPPLTISCSHEHADWPGTVSISAATLYAVVADIAASLRRSGIHGLILVNGHGGNYVLRNVVQESAGSGTRMALFPGSSDWDAARERAGVRTPSYSDMHAGEVEASILLHARPELVRSGYETSDFVADERKHLLTLGMRSYTDSGVVGRPSLASAEKGKELLAGLVDCFAEYLALVTADGGVGGVGGSVSGGSLRADSAPGSSASGDSASGGAADLAAGATS</sequence>
<dbReference type="RefSeq" id="WP_167030025.1">
    <property type="nucleotide sequence ID" value="NZ_CP050177.1"/>
</dbReference>
<feature type="region of interest" description="Disordered" evidence="6">
    <location>
        <begin position="1"/>
        <end position="23"/>
    </location>
</feature>
<dbReference type="Proteomes" id="UP000501179">
    <property type="component" value="Chromosome"/>
</dbReference>